<dbReference type="Gene3D" id="1.10.3470.10">
    <property type="entry name" value="ABC transporter involved in vitamin B12 uptake, BtuC"/>
    <property type="match status" value="1"/>
</dbReference>
<protein>
    <submittedName>
        <fullName evidence="9">Iron ABC transporter permease</fullName>
    </submittedName>
</protein>
<dbReference type="AlphaFoldDB" id="A0A2U3AIB9"/>
<dbReference type="Proteomes" id="UP000245938">
    <property type="component" value="Unassembled WGS sequence"/>
</dbReference>
<keyword evidence="3" id="KW-0813">Transport</keyword>
<gene>
    <name evidence="9" type="ORF">DEX24_14420</name>
</gene>
<dbReference type="PANTHER" id="PTHR30472:SF24">
    <property type="entry name" value="FERRIC ENTEROBACTIN TRANSPORT SYSTEM PERMEASE PROTEIN FEPG"/>
    <property type="match status" value="1"/>
</dbReference>
<reference evidence="9 10" key="1">
    <citation type="submission" date="2018-05" db="EMBL/GenBank/DDBJ databases">
        <title>Kurthia sibirica genome sequence.</title>
        <authorList>
            <person name="Maclea K.S."/>
            <person name="Goen A.E."/>
        </authorList>
    </citation>
    <scope>NUCLEOTIDE SEQUENCE [LARGE SCALE GENOMIC DNA]</scope>
    <source>
        <strain evidence="9 10">ATCC 49154</strain>
    </source>
</reference>
<evidence type="ECO:0000256" key="3">
    <source>
        <dbReference type="ARBA" id="ARBA00022448"/>
    </source>
</evidence>
<evidence type="ECO:0000256" key="7">
    <source>
        <dbReference type="ARBA" id="ARBA00023136"/>
    </source>
</evidence>
<feature type="transmembrane region" description="Helical" evidence="8">
    <location>
        <begin position="255"/>
        <end position="284"/>
    </location>
</feature>
<dbReference type="GO" id="GO:0022857">
    <property type="term" value="F:transmembrane transporter activity"/>
    <property type="evidence" value="ECO:0007669"/>
    <property type="project" value="InterPro"/>
</dbReference>
<name>A0A2U3AIB9_9BACL</name>
<feature type="transmembrane region" description="Helical" evidence="8">
    <location>
        <begin position="107"/>
        <end position="126"/>
    </location>
</feature>
<evidence type="ECO:0000313" key="9">
    <source>
        <dbReference type="EMBL" id="PWI24302.1"/>
    </source>
</evidence>
<keyword evidence="5 8" id="KW-0812">Transmembrane</keyword>
<dbReference type="InterPro" id="IPR037294">
    <property type="entry name" value="ABC_BtuC-like"/>
</dbReference>
<dbReference type="EMBL" id="QFVR01000024">
    <property type="protein sequence ID" value="PWI24302.1"/>
    <property type="molecule type" value="Genomic_DNA"/>
</dbReference>
<dbReference type="GO" id="GO:0033214">
    <property type="term" value="P:siderophore-iron import into cell"/>
    <property type="evidence" value="ECO:0007669"/>
    <property type="project" value="TreeGrafter"/>
</dbReference>
<dbReference type="InterPro" id="IPR000522">
    <property type="entry name" value="ABC_transptr_permease_BtuC"/>
</dbReference>
<keyword evidence="7 8" id="KW-0472">Membrane</keyword>
<feature type="transmembrane region" description="Helical" evidence="8">
    <location>
        <begin position="138"/>
        <end position="158"/>
    </location>
</feature>
<dbReference type="PANTHER" id="PTHR30472">
    <property type="entry name" value="FERRIC ENTEROBACTIN TRANSPORT SYSTEM PERMEASE PROTEIN"/>
    <property type="match status" value="1"/>
</dbReference>
<dbReference type="OrthoDB" id="9811721at2"/>
<feature type="transmembrane region" description="Helical" evidence="8">
    <location>
        <begin position="296"/>
        <end position="317"/>
    </location>
</feature>
<proteinExistence type="inferred from homology"/>
<dbReference type="Pfam" id="PF01032">
    <property type="entry name" value="FecCD"/>
    <property type="match status" value="1"/>
</dbReference>
<dbReference type="FunFam" id="1.10.3470.10:FF:000001">
    <property type="entry name" value="Vitamin B12 ABC transporter permease BtuC"/>
    <property type="match status" value="1"/>
</dbReference>
<keyword evidence="4" id="KW-1003">Cell membrane</keyword>
<comment type="caution">
    <text evidence="9">The sequence shown here is derived from an EMBL/GenBank/DDBJ whole genome shotgun (WGS) entry which is preliminary data.</text>
</comment>
<keyword evidence="6 8" id="KW-1133">Transmembrane helix</keyword>
<dbReference type="GO" id="GO:0005886">
    <property type="term" value="C:plasma membrane"/>
    <property type="evidence" value="ECO:0007669"/>
    <property type="project" value="UniProtKB-SubCell"/>
</dbReference>
<comment type="subcellular location">
    <subcellularLocation>
        <location evidence="1">Cell membrane</location>
        <topology evidence="1">Multi-pass membrane protein</topology>
    </subcellularLocation>
</comment>
<keyword evidence="10" id="KW-1185">Reference proteome</keyword>
<evidence type="ECO:0000256" key="6">
    <source>
        <dbReference type="ARBA" id="ARBA00022989"/>
    </source>
</evidence>
<evidence type="ECO:0000313" key="10">
    <source>
        <dbReference type="Proteomes" id="UP000245938"/>
    </source>
</evidence>
<evidence type="ECO:0000256" key="1">
    <source>
        <dbReference type="ARBA" id="ARBA00004651"/>
    </source>
</evidence>
<evidence type="ECO:0000256" key="2">
    <source>
        <dbReference type="ARBA" id="ARBA00007935"/>
    </source>
</evidence>
<dbReference type="RefSeq" id="WP_109307116.1">
    <property type="nucleotide sequence ID" value="NZ_BJUF01000065.1"/>
</dbReference>
<evidence type="ECO:0000256" key="8">
    <source>
        <dbReference type="SAM" id="Phobius"/>
    </source>
</evidence>
<dbReference type="SUPFAM" id="SSF81345">
    <property type="entry name" value="ABC transporter involved in vitamin B12 uptake, BtuC"/>
    <property type="match status" value="1"/>
</dbReference>
<sequence length="351" mass="37308">MKKLKSIRLFNQSVSFLVDLHIAKRAAFICFLAVMAFLLSGSFGESFISPIRVIQAIFGYGDDYTQLVINDFRLPRIIVAAFAGIALAVAGAVLQGMIKNPLASPDIIGISAGGGAAVVGFLALFSDLNHSLTVSIQWMPLAGFVGATLVGLVVYLLAWKDGVTPSRLVLIGLGVSIFLQALTTLLMIIGPIHLAAEAQKWIIGSVRTAEWHEVQIMVPVIISLLIVLSFLVRHLNVQDFGDETATSLGQSVQKFRFTLIILCSSLVASAIAFTGAIGFVGLIAPHIARRLVGSAFGLLLPTSAAIGAFLVVVADIIGRTAFNPLEVPAGVFTAAIGAPYFIYLLLKKPKH</sequence>
<feature type="transmembrane region" description="Helical" evidence="8">
    <location>
        <begin position="216"/>
        <end position="235"/>
    </location>
</feature>
<evidence type="ECO:0000256" key="5">
    <source>
        <dbReference type="ARBA" id="ARBA00022692"/>
    </source>
</evidence>
<evidence type="ECO:0000256" key="4">
    <source>
        <dbReference type="ARBA" id="ARBA00022475"/>
    </source>
</evidence>
<organism evidence="9 10">
    <name type="scientific">Kurthia sibirica</name>
    <dbReference type="NCBI Taxonomy" id="202750"/>
    <lineage>
        <taxon>Bacteria</taxon>
        <taxon>Bacillati</taxon>
        <taxon>Bacillota</taxon>
        <taxon>Bacilli</taxon>
        <taxon>Bacillales</taxon>
        <taxon>Caryophanaceae</taxon>
        <taxon>Kurthia</taxon>
    </lineage>
</organism>
<feature type="transmembrane region" description="Helical" evidence="8">
    <location>
        <begin position="329"/>
        <end position="346"/>
    </location>
</feature>
<feature type="transmembrane region" description="Helical" evidence="8">
    <location>
        <begin position="26"/>
        <end position="48"/>
    </location>
</feature>
<comment type="similarity">
    <text evidence="2">Belongs to the binding-protein-dependent transport system permease family. FecCD subfamily.</text>
</comment>
<feature type="transmembrane region" description="Helical" evidence="8">
    <location>
        <begin position="77"/>
        <end position="95"/>
    </location>
</feature>
<dbReference type="CDD" id="cd06550">
    <property type="entry name" value="TM_ABC_iron-siderophores_like"/>
    <property type="match status" value="1"/>
</dbReference>
<feature type="transmembrane region" description="Helical" evidence="8">
    <location>
        <begin position="170"/>
        <end position="195"/>
    </location>
</feature>
<accession>A0A2U3AIB9</accession>